<dbReference type="EMBL" id="CP014226">
    <property type="protein sequence ID" value="AMD00597.1"/>
    <property type="molecule type" value="Genomic_DNA"/>
</dbReference>
<keyword evidence="5" id="KW-1185">Reference proteome</keyword>
<dbReference type="Gene3D" id="3.40.630.30">
    <property type="match status" value="1"/>
</dbReference>
<dbReference type="PANTHER" id="PTHR43877">
    <property type="entry name" value="AMINOALKYLPHOSPHONATE N-ACETYLTRANSFERASE-RELATED-RELATED"/>
    <property type="match status" value="1"/>
</dbReference>
<dbReference type="InterPro" id="IPR050832">
    <property type="entry name" value="Bact_Acetyltransf"/>
</dbReference>
<evidence type="ECO:0000256" key="2">
    <source>
        <dbReference type="ARBA" id="ARBA00023315"/>
    </source>
</evidence>
<reference evidence="4 5" key="2">
    <citation type="submission" date="2016-02" db="EMBL/GenBank/DDBJ databases">
        <authorList>
            <person name="Wen L."/>
            <person name="He K."/>
            <person name="Yang H."/>
        </authorList>
    </citation>
    <scope>NUCLEOTIDE SEQUENCE [LARGE SCALE GENOMIC DNA]</scope>
    <source>
        <strain evidence="4 5">AGD 8-3</strain>
    </source>
</reference>
<name>A0A0X8HDF6_9GAMM</name>
<dbReference type="PROSITE" id="PS51186">
    <property type="entry name" value="GNAT"/>
    <property type="match status" value="1"/>
</dbReference>
<gene>
    <name evidence="4" type="ORF">LOKO_01529</name>
</gene>
<dbReference type="AlphaFoldDB" id="A0A0X8HDF6"/>
<dbReference type="Pfam" id="PF00583">
    <property type="entry name" value="Acetyltransf_1"/>
    <property type="match status" value="1"/>
</dbReference>
<organism evidence="4 5">
    <name type="scientific">Halomonas chromatireducens</name>
    <dbReference type="NCBI Taxonomy" id="507626"/>
    <lineage>
        <taxon>Bacteria</taxon>
        <taxon>Pseudomonadati</taxon>
        <taxon>Pseudomonadota</taxon>
        <taxon>Gammaproteobacteria</taxon>
        <taxon>Oceanospirillales</taxon>
        <taxon>Halomonadaceae</taxon>
        <taxon>Halomonas</taxon>
    </lineage>
</organism>
<dbReference type="InterPro" id="IPR016181">
    <property type="entry name" value="Acyl_CoA_acyltransferase"/>
</dbReference>
<dbReference type="PANTHER" id="PTHR43877:SF2">
    <property type="entry name" value="AMINOALKYLPHOSPHONATE N-ACETYLTRANSFERASE-RELATED"/>
    <property type="match status" value="1"/>
</dbReference>
<dbReference type="CDD" id="cd04301">
    <property type="entry name" value="NAT_SF"/>
    <property type="match status" value="1"/>
</dbReference>
<keyword evidence="1 4" id="KW-0808">Transferase</keyword>
<evidence type="ECO:0000313" key="5">
    <source>
        <dbReference type="Proteomes" id="UP000063387"/>
    </source>
</evidence>
<dbReference type="KEGG" id="hco:LOKO_01529"/>
<accession>A0A0X8HDF6</accession>
<evidence type="ECO:0000259" key="3">
    <source>
        <dbReference type="PROSITE" id="PS51186"/>
    </source>
</evidence>
<dbReference type="Proteomes" id="UP000063387">
    <property type="component" value="Chromosome"/>
</dbReference>
<dbReference type="InterPro" id="IPR000182">
    <property type="entry name" value="GNAT_dom"/>
</dbReference>
<dbReference type="STRING" id="507626.LOKO_01529"/>
<feature type="domain" description="N-acetyltransferase" evidence="3">
    <location>
        <begin position="1"/>
        <end position="153"/>
    </location>
</feature>
<dbReference type="RefSeq" id="WP_066447151.1">
    <property type="nucleotide sequence ID" value="NZ_CP014226.1"/>
</dbReference>
<dbReference type="PATRIC" id="fig|507626.3.peg.1516"/>
<proteinExistence type="predicted"/>
<evidence type="ECO:0000313" key="4">
    <source>
        <dbReference type="EMBL" id="AMD00597.1"/>
    </source>
</evidence>
<keyword evidence="2" id="KW-0012">Acyltransferase</keyword>
<protein>
    <submittedName>
        <fullName evidence="4">TDP-fucosamine acetyltransferase</fullName>
    </submittedName>
</protein>
<dbReference type="OrthoDB" id="9792929at2"/>
<evidence type="ECO:0000256" key="1">
    <source>
        <dbReference type="ARBA" id="ARBA00022679"/>
    </source>
</evidence>
<dbReference type="GO" id="GO:0016747">
    <property type="term" value="F:acyltransferase activity, transferring groups other than amino-acyl groups"/>
    <property type="evidence" value="ECO:0007669"/>
    <property type="project" value="InterPro"/>
</dbReference>
<dbReference type="SUPFAM" id="SSF55729">
    <property type="entry name" value="Acyl-CoA N-acyltransferases (Nat)"/>
    <property type="match status" value="1"/>
</dbReference>
<sequence length="154" mass="17344">MSIRHATLNDLEPLSALLEGYRQFYRQKPDLAGTRQFLQARLEHSDSYILVHESNTGELQGFVQLYPLLSTVRLAPLWLLNDLFVAPQARRSGVGRALMLAARELASSHGVGHLKLATEIDNRTAQALYESLGWQRDTTFYHYGLLFDTQAGEG</sequence>
<reference evidence="4 5" key="1">
    <citation type="journal article" date="2016" name="Genome Announc.">
        <title>Draft Genome Sequence of 'Halomonas chromatireducens' Strain AGD 8-3, a Haloalkaliphilic Chromate- and Selenite-Reducing Gammaproteobacterium.</title>
        <authorList>
            <person name="Sharko F.S."/>
            <person name="Shapovalova A.A."/>
            <person name="Tsygankova S.V."/>
            <person name="Komova A.V."/>
            <person name="Boulygina E.S."/>
            <person name="Teslyuk A.B."/>
            <person name="Gotovtsev P.M."/>
            <person name="Namsaraev Z.B."/>
            <person name="Khijniak T.V."/>
            <person name="Nedoluzhko A.V."/>
            <person name="Vasilov R.G."/>
        </authorList>
    </citation>
    <scope>NUCLEOTIDE SEQUENCE [LARGE SCALE GENOMIC DNA]</scope>
    <source>
        <strain evidence="4 5">AGD 8-3</strain>
    </source>
</reference>